<keyword evidence="10" id="KW-0812">Transmembrane</keyword>
<dbReference type="Pfam" id="PF00672">
    <property type="entry name" value="HAMP"/>
    <property type="match status" value="1"/>
</dbReference>
<reference evidence="13 14" key="1">
    <citation type="submission" date="2018-06" db="EMBL/GenBank/DDBJ databases">
        <title>Complete genome of Desulfovibrio marinus P48SEP.</title>
        <authorList>
            <person name="Crispim J.S."/>
            <person name="Vidigal P.M.P."/>
            <person name="Silva L.C.F."/>
            <person name="Araujo L.C."/>
            <person name="Laguardia C.N."/>
            <person name="Dias R.S."/>
            <person name="Sousa M.P."/>
            <person name="Paula S.O."/>
            <person name="Silva C."/>
        </authorList>
    </citation>
    <scope>NUCLEOTIDE SEQUENCE [LARGE SCALE GENOMIC DNA]</scope>
    <source>
        <strain evidence="13 14">P48SEP</strain>
    </source>
</reference>
<dbReference type="PANTHER" id="PTHR43065:SF10">
    <property type="entry name" value="PEROXIDE STRESS-ACTIVATED HISTIDINE KINASE MAK3"/>
    <property type="match status" value="1"/>
</dbReference>
<evidence type="ECO:0000313" key="13">
    <source>
        <dbReference type="EMBL" id="TVM31530.1"/>
    </source>
</evidence>
<dbReference type="RefSeq" id="WP_144306762.1">
    <property type="nucleotide sequence ID" value="NZ_QMIF01000015.1"/>
</dbReference>
<keyword evidence="7 13" id="KW-0418">Kinase</keyword>
<evidence type="ECO:0000256" key="8">
    <source>
        <dbReference type="ARBA" id="ARBA00022840"/>
    </source>
</evidence>
<keyword evidence="4" id="KW-0597">Phosphoprotein</keyword>
<dbReference type="Pfam" id="PF02518">
    <property type="entry name" value="HATPase_c"/>
    <property type="match status" value="1"/>
</dbReference>
<comment type="catalytic activity">
    <reaction evidence="1">
        <text>ATP + protein L-histidine = ADP + protein N-phospho-L-histidine.</text>
        <dbReference type="EC" id="2.7.13.3"/>
    </reaction>
</comment>
<dbReference type="InterPro" id="IPR036890">
    <property type="entry name" value="HATPase_C_sf"/>
</dbReference>
<dbReference type="CDD" id="cd06225">
    <property type="entry name" value="HAMP"/>
    <property type="match status" value="1"/>
</dbReference>
<comment type="caution">
    <text evidence="13">The sequence shown here is derived from an EMBL/GenBank/DDBJ whole genome shotgun (WGS) entry which is preliminary data.</text>
</comment>
<dbReference type="EC" id="2.7.13.3" evidence="3"/>
<evidence type="ECO:0000256" key="4">
    <source>
        <dbReference type="ARBA" id="ARBA00022553"/>
    </source>
</evidence>
<name>A0A6P1ZEA3_9BACT</name>
<evidence type="ECO:0000256" key="3">
    <source>
        <dbReference type="ARBA" id="ARBA00012438"/>
    </source>
</evidence>
<organism evidence="13 14">
    <name type="scientific">Oceanidesulfovibrio marinus</name>
    <dbReference type="NCBI Taxonomy" id="370038"/>
    <lineage>
        <taxon>Bacteria</taxon>
        <taxon>Pseudomonadati</taxon>
        <taxon>Thermodesulfobacteriota</taxon>
        <taxon>Desulfovibrionia</taxon>
        <taxon>Desulfovibrionales</taxon>
        <taxon>Desulfovibrionaceae</taxon>
        <taxon>Oceanidesulfovibrio</taxon>
    </lineage>
</organism>
<dbReference type="SUPFAM" id="SSF47384">
    <property type="entry name" value="Homodimeric domain of signal transducing histidine kinase"/>
    <property type="match status" value="1"/>
</dbReference>
<dbReference type="Pfam" id="PF00512">
    <property type="entry name" value="HisKA"/>
    <property type="match status" value="1"/>
</dbReference>
<dbReference type="GO" id="GO:0005524">
    <property type="term" value="F:ATP binding"/>
    <property type="evidence" value="ECO:0007669"/>
    <property type="project" value="UniProtKB-KW"/>
</dbReference>
<evidence type="ECO:0000256" key="7">
    <source>
        <dbReference type="ARBA" id="ARBA00022777"/>
    </source>
</evidence>
<feature type="transmembrane region" description="Helical" evidence="10">
    <location>
        <begin position="26"/>
        <end position="46"/>
    </location>
</feature>
<evidence type="ECO:0000313" key="14">
    <source>
        <dbReference type="Proteomes" id="UP000434052"/>
    </source>
</evidence>
<dbReference type="SMART" id="SM00387">
    <property type="entry name" value="HATPase_c"/>
    <property type="match status" value="1"/>
</dbReference>
<dbReference type="InterPro" id="IPR036097">
    <property type="entry name" value="HisK_dim/P_sf"/>
</dbReference>
<accession>A0A6P1ZEA3</accession>
<dbReference type="CDD" id="cd00082">
    <property type="entry name" value="HisKA"/>
    <property type="match status" value="1"/>
</dbReference>
<keyword evidence="8" id="KW-0067">ATP-binding</keyword>
<keyword evidence="10" id="KW-1133">Transmembrane helix</keyword>
<dbReference type="Gene3D" id="3.30.565.10">
    <property type="entry name" value="Histidine kinase-like ATPase, C-terminal domain"/>
    <property type="match status" value="1"/>
</dbReference>
<dbReference type="Gene3D" id="6.10.340.10">
    <property type="match status" value="1"/>
</dbReference>
<keyword evidence="6" id="KW-0547">Nucleotide-binding</keyword>
<keyword evidence="5" id="KW-0808">Transferase</keyword>
<comment type="subcellular location">
    <subcellularLocation>
        <location evidence="2">Membrane</location>
    </subcellularLocation>
</comment>
<evidence type="ECO:0000259" key="12">
    <source>
        <dbReference type="PROSITE" id="PS50885"/>
    </source>
</evidence>
<dbReference type="SUPFAM" id="SSF55874">
    <property type="entry name" value="ATPase domain of HSP90 chaperone/DNA topoisomerase II/histidine kinase"/>
    <property type="match status" value="1"/>
</dbReference>
<evidence type="ECO:0000256" key="2">
    <source>
        <dbReference type="ARBA" id="ARBA00004370"/>
    </source>
</evidence>
<dbReference type="PANTHER" id="PTHR43065">
    <property type="entry name" value="SENSOR HISTIDINE KINASE"/>
    <property type="match status" value="1"/>
</dbReference>
<evidence type="ECO:0000256" key="9">
    <source>
        <dbReference type="ARBA" id="ARBA00023012"/>
    </source>
</evidence>
<dbReference type="GO" id="GO:0016020">
    <property type="term" value="C:membrane"/>
    <property type="evidence" value="ECO:0007669"/>
    <property type="project" value="UniProtKB-SubCell"/>
</dbReference>
<proteinExistence type="predicted"/>
<dbReference type="SMART" id="SM00388">
    <property type="entry name" value="HisKA"/>
    <property type="match status" value="1"/>
</dbReference>
<evidence type="ECO:0000259" key="11">
    <source>
        <dbReference type="PROSITE" id="PS50109"/>
    </source>
</evidence>
<gene>
    <name evidence="13" type="ORF">DQK91_17840</name>
</gene>
<evidence type="ECO:0000256" key="6">
    <source>
        <dbReference type="ARBA" id="ARBA00022741"/>
    </source>
</evidence>
<dbReference type="GO" id="GO:0000155">
    <property type="term" value="F:phosphorelay sensor kinase activity"/>
    <property type="evidence" value="ECO:0007669"/>
    <property type="project" value="InterPro"/>
</dbReference>
<dbReference type="EMBL" id="QMIF01000015">
    <property type="protein sequence ID" value="TVM31530.1"/>
    <property type="molecule type" value="Genomic_DNA"/>
</dbReference>
<evidence type="ECO:0000256" key="5">
    <source>
        <dbReference type="ARBA" id="ARBA00022679"/>
    </source>
</evidence>
<dbReference type="SMART" id="SM00304">
    <property type="entry name" value="HAMP"/>
    <property type="match status" value="1"/>
</dbReference>
<feature type="domain" description="Histidine kinase" evidence="11">
    <location>
        <begin position="268"/>
        <end position="480"/>
    </location>
</feature>
<dbReference type="SUPFAM" id="SSF158472">
    <property type="entry name" value="HAMP domain-like"/>
    <property type="match status" value="1"/>
</dbReference>
<dbReference type="PROSITE" id="PS50885">
    <property type="entry name" value="HAMP"/>
    <property type="match status" value="1"/>
</dbReference>
<dbReference type="InterPro" id="IPR003594">
    <property type="entry name" value="HATPase_dom"/>
</dbReference>
<dbReference type="OrthoDB" id="224978at2"/>
<dbReference type="InterPro" id="IPR005467">
    <property type="entry name" value="His_kinase_dom"/>
</dbReference>
<dbReference type="InterPro" id="IPR003661">
    <property type="entry name" value="HisK_dim/P_dom"/>
</dbReference>
<feature type="transmembrane region" description="Helical" evidence="10">
    <location>
        <begin position="170"/>
        <end position="193"/>
    </location>
</feature>
<keyword evidence="10" id="KW-0472">Membrane</keyword>
<dbReference type="Gene3D" id="1.10.287.130">
    <property type="match status" value="1"/>
</dbReference>
<feature type="domain" description="HAMP" evidence="12">
    <location>
        <begin position="198"/>
        <end position="251"/>
    </location>
</feature>
<dbReference type="InterPro" id="IPR004358">
    <property type="entry name" value="Sig_transdc_His_kin-like_C"/>
</dbReference>
<dbReference type="Proteomes" id="UP000434052">
    <property type="component" value="Unassembled WGS sequence"/>
</dbReference>
<dbReference type="AlphaFoldDB" id="A0A6P1ZEA3"/>
<keyword evidence="9" id="KW-0902">Two-component regulatory system</keyword>
<evidence type="ECO:0000256" key="10">
    <source>
        <dbReference type="SAM" id="Phobius"/>
    </source>
</evidence>
<dbReference type="PROSITE" id="PS50109">
    <property type="entry name" value="HIS_KIN"/>
    <property type="match status" value="1"/>
</dbReference>
<dbReference type="InterPro" id="IPR003660">
    <property type="entry name" value="HAMP_dom"/>
</dbReference>
<evidence type="ECO:0000256" key="1">
    <source>
        <dbReference type="ARBA" id="ARBA00000085"/>
    </source>
</evidence>
<dbReference type="PRINTS" id="PR00344">
    <property type="entry name" value="BCTRLSENSOR"/>
</dbReference>
<sequence>MTDTPVETPSRYSRMRTFWRSIKGKIFLVFFSTFISVAALTLLNYWSMSMVTDRLHLLERYEDLLNNVLEVRRFEKNFLFYNDPTSLQESLEYLQRIDVIFEELGADIRQVIGNVAYRQLTGVFLVYEDIIEEARDEPVAHQEQLRSLGKELVESADALLKNKRERIHRAVVRTSFIPFTSLVVFGLLMFLVVKLISRGLLVPLATIKVTTQRVARGDFRPISPTADQIEEIAGLIGAFNRMAQELEANQEDLLQARKIAALGTFTAGIAHELNNPINNISLSAETLGELYGEELDEDANEMVHDIIMQSERAGEIVKNLLDFSRTERPAFSPLQVLDVIDSTVTLIKNQLMVTGVTLDMDIPEDIPDIQGNLRNLQQVFMNLLLNAIQAMPGGGAITIAAREQGQKMVRIEVRDTGAGIDPKVLEHIFEPFFTTKEVGKGTGLGLAVMYSIVQRHGGRVEVKSEPGKGSVFAVILPRAEQ</sequence>
<protein>
    <recommendedName>
        <fullName evidence="3">histidine kinase</fullName>
        <ecNumber evidence="3">2.7.13.3</ecNumber>
    </recommendedName>
</protein>